<name>A0ABR1ARX0_POLSC</name>
<gene>
    <name evidence="1" type="ORF">RUM44_011568</name>
</gene>
<keyword evidence="2" id="KW-1185">Reference proteome</keyword>
<comment type="caution">
    <text evidence="1">The sequence shown here is derived from an EMBL/GenBank/DDBJ whole genome shotgun (WGS) entry which is preliminary data.</text>
</comment>
<sequence>MSAADLSVAFLTADRSTESIKREVAAERLLQPIRSFNNFTAEVPGYSETPTHVGDKSRDIFCVKQSRVLPVTYGYGEKFTESCHQTDYQKFGRKLARQRDDERENEGILDVGLLRAKLKKNKNDEIETGVILKMPHQLYC</sequence>
<reference evidence="1 2" key="1">
    <citation type="submission" date="2023-09" db="EMBL/GenBank/DDBJ databases">
        <title>Genomes of two closely related lineages of the louse Polyplax serrata with different host specificities.</title>
        <authorList>
            <person name="Martinu J."/>
            <person name="Tarabai H."/>
            <person name="Stefka J."/>
            <person name="Hypsa V."/>
        </authorList>
    </citation>
    <scope>NUCLEOTIDE SEQUENCE [LARGE SCALE GENOMIC DNA]</scope>
    <source>
        <strain evidence="1">98ZLc_SE</strain>
    </source>
</reference>
<protein>
    <submittedName>
        <fullName evidence="1">Uncharacterized protein</fullName>
    </submittedName>
</protein>
<accession>A0ABR1ARX0</accession>
<dbReference type="Proteomes" id="UP001359485">
    <property type="component" value="Unassembled WGS sequence"/>
</dbReference>
<evidence type="ECO:0000313" key="2">
    <source>
        <dbReference type="Proteomes" id="UP001359485"/>
    </source>
</evidence>
<evidence type="ECO:0000313" key="1">
    <source>
        <dbReference type="EMBL" id="KAK6624709.1"/>
    </source>
</evidence>
<dbReference type="EMBL" id="JAWJWF010000046">
    <property type="protein sequence ID" value="KAK6624709.1"/>
    <property type="molecule type" value="Genomic_DNA"/>
</dbReference>
<proteinExistence type="predicted"/>
<organism evidence="1 2">
    <name type="scientific">Polyplax serrata</name>
    <name type="common">Common mouse louse</name>
    <dbReference type="NCBI Taxonomy" id="468196"/>
    <lineage>
        <taxon>Eukaryota</taxon>
        <taxon>Metazoa</taxon>
        <taxon>Ecdysozoa</taxon>
        <taxon>Arthropoda</taxon>
        <taxon>Hexapoda</taxon>
        <taxon>Insecta</taxon>
        <taxon>Pterygota</taxon>
        <taxon>Neoptera</taxon>
        <taxon>Paraneoptera</taxon>
        <taxon>Psocodea</taxon>
        <taxon>Troctomorpha</taxon>
        <taxon>Phthiraptera</taxon>
        <taxon>Anoplura</taxon>
        <taxon>Polyplacidae</taxon>
        <taxon>Polyplax</taxon>
    </lineage>
</organism>